<name>A0A6N8F852_9GAMM</name>
<dbReference type="RefSeq" id="WP_155693427.1">
    <property type="nucleotide sequence ID" value="NZ_WOCD01000001.1"/>
</dbReference>
<keyword evidence="2" id="KW-1185">Reference proteome</keyword>
<comment type="caution">
    <text evidence="1">The sequence shown here is derived from an EMBL/GenBank/DDBJ whole genome shotgun (WGS) entry which is preliminary data.</text>
</comment>
<dbReference type="AlphaFoldDB" id="A0A6N8F852"/>
<sequence>MPILNRRHSSRYKKSQSQKLYLPSNSRENQYFLLEIPTSAISIDINNVGLIELKNRFFQCCKEYGIRNGLFVANDKLVKVRYGEENNVLMTDMQCLVSYSPTQYFGFHSYIEPDAKVSKIVFVVLASGNDIRSQAVNLHSKVTALLADFASDIDVAVELFKLRDFQHITYDLFAPEKGHKQTVTHGFRSVVTRYNQQGLIIPKVHKSNHFVVVKMPINIELANKFENSQLGFEYSSLYNQLSNSIKNALEAQSLNHAAIVANGKQPFISINDEEFELESDEIVKLGFDSNVKDHRYLCLFDSKKLVDYIQIVISAKSDDDFQSSYAPFVKRVHNAISSLTEALHIEPSRDVITCRFLSASEIQFTY</sequence>
<accession>A0A6N8F852</accession>
<dbReference type="Pfam" id="PF11281">
    <property type="entry name" value="DUF3083"/>
    <property type="match status" value="1"/>
</dbReference>
<organism evidence="1 2">
    <name type="scientific">Psychrosphaera haliotis</name>
    <dbReference type="NCBI Taxonomy" id="555083"/>
    <lineage>
        <taxon>Bacteria</taxon>
        <taxon>Pseudomonadati</taxon>
        <taxon>Pseudomonadota</taxon>
        <taxon>Gammaproteobacteria</taxon>
        <taxon>Alteromonadales</taxon>
        <taxon>Pseudoalteromonadaceae</taxon>
        <taxon>Psychrosphaera</taxon>
    </lineage>
</organism>
<evidence type="ECO:0000313" key="1">
    <source>
        <dbReference type="EMBL" id="MUH71042.1"/>
    </source>
</evidence>
<evidence type="ECO:0000313" key="2">
    <source>
        <dbReference type="Proteomes" id="UP000439994"/>
    </source>
</evidence>
<gene>
    <name evidence="1" type="ORF">GNP35_00135</name>
</gene>
<proteinExistence type="predicted"/>
<reference evidence="1 2" key="1">
    <citation type="submission" date="2019-11" db="EMBL/GenBank/DDBJ databases">
        <title>P. haliotis isolates from Z. marina roots.</title>
        <authorList>
            <person name="Cohen M."/>
            <person name="Jospin G."/>
            <person name="Eisen J.A."/>
            <person name="Coil D.A."/>
        </authorList>
    </citation>
    <scope>NUCLEOTIDE SEQUENCE [LARGE SCALE GENOMIC DNA]</scope>
    <source>
        <strain evidence="1 2">UCD-MCMsp1aY</strain>
    </source>
</reference>
<dbReference type="OrthoDB" id="6288569at2"/>
<dbReference type="Proteomes" id="UP000439994">
    <property type="component" value="Unassembled WGS sequence"/>
</dbReference>
<dbReference type="InterPro" id="IPR021433">
    <property type="entry name" value="DUF3083"/>
</dbReference>
<protein>
    <submittedName>
        <fullName evidence="1">DUF3083 family protein</fullName>
    </submittedName>
</protein>
<dbReference type="EMBL" id="WOCD01000001">
    <property type="protein sequence ID" value="MUH71042.1"/>
    <property type="molecule type" value="Genomic_DNA"/>
</dbReference>